<dbReference type="InterPro" id="IPR036410">
    <property type="entry name" value="HSP_DnaJ_Cys-rich_dom_sf"/>
</dbReference>
<sequence>MGSLILLASLATAGYATYYLGACAIFPFGSCRRCDGTGKLRNPLSRRMFRLCPRCTGTGRRVRVGRRIYEHFRREHRNGTRGTR</sequence>
<organism evidence="1 2">
    <name type="scientific">Dactylosporangium matsuzakiense</name>
    <dbReference type="NCBI Taxonomy" id="53360"/>
    <lineage>
        <taxon>Bacteria</taxon>
        <taxon>Bacillati</taxon>
        <taxon>Actinomycetota</taxon>
        <taxon>Actinomycetes</taxon>
        <taxon>Micromonosporales</taxon>
        <taxon>Micromonosporaceae</taxon>
        <taxon>Dactylosporangium</taxon>
    </lineage>
</organism>
<keyword evidence="2" id="KW-1185">Reference proteome</keyword>
<name>A0A9W6KDV1_9ACTN</name>
<gene>
    <name evidence="1" type="ORF">GCM10017581_020110</name>
</gene>
<dbReference type="Gene3D" id="6.20.20.10">
    <property type="match status" value="1"/>
</dbReference>
<evidence type="ECO:0000313" key="1">
    <source>
        <dbReference type="EMBL" id="GLL00271.1"/>
    </source>
</evidence>
<dbReference type="AlphaFoldDB" id="A0A9W6KDV1"/>
<protein>
    <submittedName>
        <fullName evidence="1">Uncharacterized protein</fullName>
    </submittedName>
</protein>
<dbReference type="SUPFAM" id="SSF57938">
    <property type="entry name" value="DnaJ/Hsp40 cysteine-rich domain"/>
    <property type="match status" value="1"/>
</dbReference>
<accession>A0A9W6KDV1</accession>
<dbReference type="RefSeq" id="WP_261963070.1">
    <property type="nucleotide sequence ID" value="NZ_BAAAXA010000003.1"/>
</dbReference>
<evidence type="ECO:0000313" key="2">
    <source>
        <dbReference type="Proteomes" id="UP001143480"/>
    </source>
</evidence>
<reference evidence="1" key="1">
    <citation type="journal article" date="2014" name="Int. J. Syst. Evol. Microbiol.">
        <title>Complete genome sequence of Corynebacterium casei LMG S-19264T (=DSM 44701T), isolated from a smear-ripened cheese.</title>
        <authorList>
            <consortium name="US DOE Joint Genome Institute (JGI-PGF)"/>
            <person name="Walter F."/>
            <person name="Albersmeier A."/>
            <person name="Kalinowski J."/>
            <person name="Ruckert C."/>
        </authorList>
    </citation>
    <scope>NUCLEOTIDE SEQUENCE</scope>
    <source>
        <strain evidence="1">VKM Ac-1321</strain>
    </source>
</reference>
<dbReference type="EMBL" id="BSFP01000007">
    <property type="protein sequence ID" value="GLL00271.1"/>
    <property type="molecule type" value="Genomic_DNA"/>
</dbReference>
<comment type="caution">
    <text evidence="1">The sequence shown here is derived from an EMBL/GenBank/DDBJ whole genome shotgun (WGS) entry which is preliminary data.</text>
</comment>
<dbReference type="Proteomes" id="UP001143480">
    <property type="component" value="Unassembled WGS sequence"/>
</dbReference>
<proteinExistence type="predicted"/>
<reference evidence="1" key="2">
    <citation type="submission" date="2023-01" db="EMBL/GenBank/DDBJ databases">
        <authorList>
            <person name="Sun Q."/>
            <person name="Evtushenko L."/>
        </authorList>
    </citation>
    <scope>NUCLEOTIDE SEQUENCE</scope>
    <source>
        <strain evidence="1">VKM Ac-1321</strain>
    </source>
</reference>